<name>A0ABT3GE61_9BACT</name>
<reference evidence="2 3" key="1">
    <citation type="submission" date="2022-10" db="EMBL/GenBank/DDBJ databases">
        <title>Luteolibacter arcticus strain CCTCC AB 2014275, whole genome shotgun sequencing project.</title>
        <authorList>
            <person name="Zhao G."/>
            <person name="Shen L."/>
        </authorList>
    </citation>
    <scope>NUCLEOTIDE SEQUENCE [LARGE SCALE GENOMIC DNA]</scope>
    <source>
        <strain evidence="2 3">CCTCC AB 2014275</strain>
    </source>
</reference>
<sequence length="126" mass="14287">MEGEESPELVAAWKKERRALQWTFGGLAVLSLVWSGHMFFGHIITKRLTELLSIGASLEANRYFLRMEPWLHASRTTVNAMSIVFLSSLMWWLWAIRHRRAVHAVGSAPPAVETRDSGLERVGKGK</sequence>
<dbReference type="Proteomes" id="UP001320876">
    <property type="component" value="Unassembled WGS sequence"/>
</dbReference>
<keyword evidence="1" id="KW-1133">Transmembrane helix</keyword>
<dbReference type="EMBL" id="JAPDDT010000002">
    <property type="protein sequence ID" value="MCW1921915.1"/>
    <property type="molecule type" value="Genomic_DNA"/>
</dbReference>
<keyword evidence="3" id="KW-1185">Reference proteome</keyword>
<protein>
    <submittedName>
        <fullName evidence="2">Uncharacterized protein</fullName>
    </submittedName>
</protein>
<proteinExistence type="predicted"/>
<feature type="transmembrane region" description="Helical" evidence="1">
    <location>
        <begin position="76"/>
        <end position="94"/>
    </location>
</feature>
<evidence type="ECO:0000313" key="3">
    <source>
        <dbReference type="Proteomes" id="UP001320876"/>
    </source>
</evidence>
<feature type="transmembrane region" description="Helical" evidence="1">
    <location>
        <begin position="22"/>
        <end position="44"/>
    </location>
</feature>
<keyword evidence="1" id="KW-0812">Transmembrane</keyword>
<organism evidence="2 3">
    <name type="scientific">Luteolibacter arcticus</name>
    <dbReference type="NCBI Taxonomy" id="1581411"/>
    <lineage>
        <taxon>Bacteria</taxon>
        <taxon>Pseudomonadati</taxon>
        <taxon>Verrucomicrobiota</taxon>
        <taxon>Verrucomicrobiia</taxon>
        <taxon>Verrucomicrobiales</taxon>
        <taxon>Verrucomicrobiaceae</taxon>
        <taxon>Luteolibacter</taxon>
    </lineage>
</organism>
<evidence type="ECO:0000256" key="1">
    <source>
        <dbReference type="SAM" id="Phobius"/>
    </source>
</evidence>
<comment type="caution">
    <text evidence="2">The sequence shown here is derived from an EMBL/GenBank/DDBJ whole genome shotgun (WGS) entry which is preliminary data.</text>
</comment>
<keyword evidence="1" id="KW-0472">Membrane</keyword>
<evidence type="ECO:0000313" key="2">
    <source>
        <dbReference type="EMBL" id="MCW1921915.1"/>
    </source>
</evidence>
<dbReference type="RefSeq" id="WP_264486025.1">
    <property type="nucleotide sequence ID" value="NZ_JAPDDT010000002.1"/>
</dbReference>
<accession>A0ABT3GE61</accession>
<gene>
    <name evidence="2" type="ORF">OKA05_05085</name>
</gene>